<evidence type="ECO:0000313" key="8">
    <source>
        <dbReference type="Proteomes" id="UP001060771"/>
    </source>
</evidence>
<dbReference type="GO" id="GO:0005737">
    <property type="term" value="C:cytoplasm"/>
    <property type="evidence" value="ECO:0007669"/>
    <property type="project" value="UniProtKB-SubCell"/>
</dbReference>
<accession>A0A830EB49</accession>
<feature type="domain" description="AB hydrolase-1" evidence="4">
    <location>
        <begin position="22"/>
        <end position="108"/>
    </location>
</feature>
<reference evidence="5" key="4">
    <citation type="journal article" date="2023" name="Microbiol. Resour. Announc.">
        <title>Complete Genome Sequence of Vulcanisaeta souniana Strain IC-059, a Hyperthermophilic Archaeon Isolated from Hot Spring Water in Japan.</title>
        <authorList>
            <person name="Kato S."/>
            <person name="Itoh T."/>
            <person name="Wu L."/>
            <person name="Ma J."/>
            <person name="Ohkuma M."/>
        </authorList>
    </citation>
    <scope>NUCLEOTIDE SEQUENCE</scope>
    <source>
        <strain evidence="5">JCM 11219</strain>
    </source>
</reference>
<name>A0A830EB49_9CREN</name>
<evidence type="ECO:0000313" key="6">
    <source>
        <dbReference type="EMBL" id="GGI82149.1"/>
    </source>
</evidence>
<protein>
    <submittedName>
        <fullName evidence="6">Alpha/beta hydrolase</fullName>
    </submittedName>
</protein>
<proteinExistence type="inferred from homology"/>
<comment type="similarity">
    <text evidence="3">Belongs to the AB hydrolase superfamily. ABHD14 family.</text>
</comment>
<dbReference type="SUPFAM" id="SSF53474">
    <property type="entry name" value="alpha/beta-Hydrolases"/>
    <property type="match status" value="1"/>
</dbReference>
<dbReference type="EMBL" id="BMNM01000008">
    <property type="protein sequence ID" value="GGI82149.1"/>
    <property type="molecule type" value="Genomic_DNA"/>
</dbReference>
<dbReference type="PANTHER" id="PTHR46197">
    <property type="entry name" value="PROTEIN ABHD14B-LIKE"/>
    <property type="match status" value="1"/>
</dbReference>
<dbReference type="Pfam" id="PF00561">
    <property type="entry name" value="Abhydrolase_1"/>
    <property type="match status" value="1"/>
</dbReference>
<dbReference type="EMBL" id="AP026830">
    <property type="protein sequence ID" value="BDR92782.1"/>
    <property type="molecule type" value="Genomic_DNA"/>
</dbReference>
<reference evidence="8" key="3">
    <citation type="submission" date="2022-09" db="EMBL/GenBank/DDBJ databases">
        <title>Complete genome sequence of Vulcanisaeta souniana.</title>
        <authorList>
            <person name="Kato S."/>
            <person name="Itoh T."/>
            <person name="Ohkuma M."/>
        </authorList>
    </citation>
    <scope>NUCLEOTIDE SEQUENCE [LARGE SCALE GENOMIC DNA]</scope>
    <source>
        <strain evidence="8">JCM 11219</strain>
    </source>
</reference>
<dbReference type="AlphaFoldDB" id="A0A830EB49"/>
<organism evidence="6 7">
    <name type="scientific">Vulcanisaeta souniana JCM 11219</name>
    <dbReference type="NCBI Taxonomy" id="1293586"/>
    <lineage>
        <taxon>Archaea</taxon>
        <taxon>Thermoproteota</taxon>
        <taxon>Thermoprotei</taxon>
        <taxon>Thermoproteales</taxon>
        <taxon>Thermoproteaceae</taxon>
        <taxon>Vulcanisaeta</taxon>
    </lineage>
</organism>
<dbReference type="GO" id="GO:0016787">
    <property type="term" value="F:hydrolase activity"/>
    <property type="evidence" value="ECO:0007669"/>
    <property type="project" value="UniProtKB-KW"/>
</dbReference>
<sequence length="192" mass="21138">MSEYWVTINGKSVRYLVKGDGKPMVMVHGYSFNANDWINCCGDHFPGFKIYAVDMPYGPKSRSDHFMPRDDGYANHLYAVIKALNIESPVLIGASLGGETVLRYLALNYPATAGIVIGPVRTPSIDLSRIRVPVMGIWGSNDGVSGRENMEAMKRAGFRVEVIDGAGHPAYLDKPGEFVRLVINFLRSINAV</sequence>
<reference evidence="6" key="1">
    <citation type="journal article" date="2014" name="Int. J. Syst. Evol. Microbiol.">
        <title>Complete genome sequence of Corynebacterium casei LMG S-19264T (=DSM 44701T), isolated from a smear-ripened cheese.</title>
        <authorList>
            <consortium name="US DOE Joint Genome Institute (JGI-PGF)"/>
            <person name="Walter F."/>
            <person name="Albersmeier A."/>
            <person name="Kalinowski J."/>
            <person name="Ruckert C."/>
        </authorList>
    </citation>
    <scope>NUCLEOTIDE SEQUENCE</scope>
    <source>
        <strain evidence="6">JCM 11219</strain>
    </source>
</reference>
<evidence type="ECO:0000313" key="5">
    <source>
        <dbReference type="EMBL" id="BDR92782.1"/>
    </source>
</evidence>
<comment type="subcellular location">
    <subcellularLocation>
        <location evidence="1">Cytoplasm</location>
    </subcellularLocation>
</comment>
<dbReference type="InterPro" id="IPR000073">
    <property type="entry name" value="AB_hydrolase_1"/>
</dbReference>
<keyword evidence="6" id="KW-0378">Hydrolase</keyword>
<keyword evidence="8" id="KW-1185">Reference proteome</keyword>
<dbReference type="Proteomes" id="UP001060771">
    <property type="component" value="Chromosome"/>
</dbReference>
<dbReference type="GeneID" id="76207415"/>
<evidence type="ECO:0000313" key="7">
    <source>
        <dbReference type="Proteomes" id="UP000657075"/>
    </source>
</evidence>
<evidence type="ECO:0000256" key="1">
    <source>
        <dbReference type="ARBA" id="ARBA00004496"/>
    </source>
</evidence>
<dbReference type="Proteomes" id="UP000657075">
    <property type="component" value="Unassembled WGS sequence"/>
</dbReference>
<dbReference type="Gene3D" id="3.40.50.1820">
    <property type="entry name" value="alpha/beta hydrolase"/>
    <property type="match status" value="2"/>
</dbReference>
<dbReference type="PANTHER" id="PTHR46197:SF3">
    <property type="entry name" value="AB HYDROLASE-1 DOMAIN-CONTAINING PROTEIN"/>
    <property type="match status" value="1"/>
</dbReference>
<dbReference type="InterPro" id="IPR029058">
    <property type="entry name" value="AB_hydrolase_fold"/>
</dbReference>
<evidence type="ECO:0000259" key="4">
    <source>
        <dbReference type="Pfam" id="PF00561"/>
    </source>
</evidence>
<reference evidence="6" key="2">
    <citation type="submission" date="2020-09" db="EMBL/GenBank/DDBJ databases">
        <authorList>
            <person name="Sun Q."/>
            <person name="Ohkuma M."/>
        </authorList>
    </citation>
    <scope>NUCLEOTIDE SEQUENCE</scope>
    <source>
        <strain evidence="6">JCM 11219</strain>
    </source>
</reference>
<evidence type="ECO:0000256" key="3">
    <source>
        <dbReference type="ARBA" id="ARBA00037942"/>
    </source>
</evidence>
<dbReference type="RefSeq" id="WP_229709876.1">
    <property type="nucleotide sequence ID" value="NZ_AP026830.1"/>
</dbReference>
<keyword evidence="2" id="KW-0963">Cytoplasm</keyword>
<evidence type="ECO:0000256" key="2">
    <source>
        <dbReference type="ARBA" id="ARBA00022490"/>
    </source>
</evidence>
<gene>
    <name evidence="6" type="ORF">GCM10007112_18640</name>
    <name evidence="5" type="ORF">Vsou_18750</name>
</gene>